<dbReference type="GeneID" id="95408043"/>
<dbReference type="Proteomes" id="UP000706926">
    <property type="component" value="Unassembled WGS sequence"/>
</dbReference>
<protein>
    <submittedName>
        <fullName evidence="2">Nitrogen fixation-related uncharacterized protein</fullName>
    </submittedName>
</protein>
<gene>
    <name evidence="2" type="ORF">J2Z18_006221</name>
</gene>
<dbReference type="RefSeq" id="WP_210095796.1">
    <property type="nucleotide sequence ID" value="NZ_JAGGKI010000045.1"/>
</dbReference>
<organism evidence="2 3">
    <name type="scientific">Paenibacillus lactis</name>
    <dbReference type="NCBI Taxonomy" id="228574"/>
    <lineage>
        <taxon>Bacteria</taxon>
        <taxon>Bacillati</taxon>
        <taxon>Bacillota</taxon>
        <taxon>Bacilli</taxon>
        <taxon>Bacillales</taxon>
        <taxon>Paenibacillaceae</taxon>
        <taxon>Paenibacillus</taxon>
    </lineage>
</organism>
<feature type="transmembrane region" description="Helical" evidence="1">
    <location>
        <begin position="20"/>
        <end position="47"/>
    </location>
</feature>
<evidence type="ECO:0000256" key="1">
    <source>
        <dbReference type="SAM" id="Phobius"/>
    </source>
</evidence>
<accession>A0ABS4FLC6</accession>
<name>A0ABS4FLC6_9BACL</name>
<comment type="caution">
    <text evidence="2">The sequence shown here is derived from an EMBL/GenBank/DDBJ whole genome shotgun (WGS) entry which is preliminary data.</text>
</comment>
<keyword evidence="1" id="KW-1133">Transmembrane helix</keyword>
<reference evidence="2 3" key="1">
    <citation type="submission" date="2021-03" db="EMBL/GenBank/DDBJ databases">
        <title>Genomic Encyclopedia of Type Strains, Phase IV (KMG-IV): sequencing the most valuable type-strain genomes for metagenomic binning, comparative biology and taxonomic classification.</title>
        <authorList>
            <person name="Goeker M."/>
        </authorList>
    </citation>
    <scope>NUCLEOTIDE SEQUENCE [LARGE SCALE GENOMIC DNA]</scope>
    <source>
        <strain evidence="2 3">DSM 15596</strain>
    </source>
</reference>
<keyword evidence="1" id="KW-0812">Transmembrane</keyword>
<evidence type="ECO:0000313" key="3">
    <source>
        <dbReference type="Proteomes" id="UP000706926"/>
    </source>
</evidence>
<keyword evidence="3" id="KW-1185">Reference proteome</keyword>
<evidence type="ECO:0000313" key="2">
    <source>
        <dbReference type="EMBL" id="MBP1897071.1"/>
    </source>
</evidence>
<proteinExistence type="predicted"/>
<keyword evidence="1" id="KW-0472">Membrane</keyword>
<dbReference type="EMBL" id="JAGGKI010000045">
    <property type="protein sequence ID" value="MBP1897071.1"/>
    <property type="molecule type" value="Genomic_DNA"/>
</dbReference>
<sequence length="52" mass="5892">MDLAGLIDMNYFWWAFNKLLAPAMPFLVIFIAISAAGLLIGTLIWAFKKMRS</sequence>